<evidence type="ECO:0000256" key="2">
    <source>
        <dbReference type="SAM" id="MobiDB-lite"/>
    </source>
</evidence>
<evidence type="ECO:0000256" key="1">
    <source>
        <dbReference type="ARBA" id="ARBA00007218"/>
    </source>
</evidence>
<feature type="region of interest" description="Disordered" evidence="2">
    <location>
        <begin position="309"/>
        <end position="399"/>
    </location>
</feature>
<evidence type="ECO:0000313" key="4">
    <source>
        <dbReference type="Proteomes" id="UP000001307"/>
    </source>
</evidence>
<dbReference type="Proteomes" id="UP000001307">
    <property type="component" value="Unassembled WGS sequence"/>
</dbReference>
<protein>
    <recommendedName>
        <fullName evidence="5">Protein FAM98A</fullName>
    </recommendedName>
</protein>
<feature type="compositionally biased region" description="Polar residues" evidence="2">
    <location>
        <begin position="368"/>
        <end position="383"/>
    </location>
</feature>
<keyword evidence="4" id="KW-1185">Reference proteome</keyword>
<proteinExistence type="inferred from homology"/>
<accession>E4XVX2</accession>
<dbReference type="InParanoid" id="E4XVX2"/>
<dbReference type="EMBL" id="FN653225">
    <property type="protein sequence ID" value="CBY13827.1"/>
    <property type="molecule type" value="Genomic_DNA"/>
</dbReference>
<evidence type="ECO:0008006" key="5">
    <source>
        <dbReference type="Google" id="ProtNLM"/>
    </source>
</evidence>
<evidence type="ECO:0000313" key="3">
    <source>
        <dbReference type="EMBL" id="CBY13827.1"/>
    </source>
</evidence>
<sequence>MDDVKKQLSGLVFDFRPSLLEAVPPTSDFMACVKSLISELSKYNSSFESISESVQNAEDFSADVSSVLRELECPYDGIYSGPYEERFVETKDKVCLLTYLASEIQAEQICAKKKTEQSGNGVLDHAGKEGYQQMKALIRALKMQKPPKTITSQQLFSGIDKKIDSFLNGRLLPDVIGKEMITHKLSPMHFIRLKQLNTLLMKEYGNRREMLLTRLRVTLQSFIWAGRGKEKKDDVLSLSNKLLSNMSKKTMISVGQCLAARETILVSTKTSSGEARINTDINKHRMLGKIADRGGRVTEMAPMENETFAQQEAKRNMPKWSSRQAPPPGSDRRGDGRGGNRGGGHRGANRGGNRGAGSINYNDPRPQYDNNGVHISSGRQYCNSGAAHRGGFRKGNFSS</sequence>
<comment type="similarity">
    <text evidence="1">Belongs to the FAM98 family.</text>
</comment>
<reference evidence="3" key="1">
    <citation type="journal article" date="2010" name="Science">
        <title>Plasticity of animal genome architecture unmasked by rapid evolution of a pelagic tunicate.</title>
        <authorList>
            <person name="Denoeud F."/>
            <person name="Henriet S."/>
            <person name="Mungpakdee S."/>
            <person name="Aury J.M."/>
            <person name="Da Silva C."/>
            <person name="Brinkmann H."/>
            <person name="Mikhaleva J."/>
            <person name="Olsen L.C."/>
            <person name="Jubin C."/>
            <person name="Canestro C."/>
            <person name="Bouquet J.M."/>
            <person name="Danks G."/>
            <person name="Poulain J."/>
            <person name="Campsteijn C."/>
            <person name="Adamski M."/>
            <person name="Cross I."/>
            <person name="Yadetie F."/>
            <person name="Muffato M."/>
            <person name="Louis A."/>
            <person name="Butcher S."/>
            <person name="Tsagkogeorga G."/>
            <person name="Konrad A."/>
            <person name="Singh S."/>
            <person name="Jensen M.F."/>
            <person name="Cong E.H."/>
            <person name="Eikeseth-Otteraa H."/>
            <person name="Noel B."/>
            <person name="Anthouard V."/>
            <person name="Porcel B.M."/>
            <person name="Kachouri-Lafond R."/>
            <person name="Nishino A."/>
            <person name="Ugolini M."/>
            <person name="Chourrout P."/>
            <person name="Nishida H."/>
            <person name="Aasland R."/>
            <person name="Huzurbazar S."/>
            <person name="Westhof E."/>
            <person name="Delsuc F."/>
            <person name="Lehrach H."/>
            <person name="Reinhardt R."/>
            <person name="Weissenbach J."/>
            <person name="Roy S.W."/>
            <person name="Artiguenave F."/>
            <person name="Postlethwait J.H."/>
            <person name="Manak J.R."/>
            <person name="Thompson E.M."/>
            <person name="Jaillon O."/>
            <person name="Du Pasquier L."/>
            <person name="Boudinot P."/>
            <person name="Liberles D.A."/>
            <person name="Volff J.N."/>
            <person name="Philippe H."/>
            <person name="Lenhard B."/>
            <person name="Roest Crollius H."/>
            <person name="Wincker P."/>
            <person name="Chourrout D."/>
        </authorList>
    </citation>
    <scope>NUCLEOTIDE SEQUENCE [LARGE SCALE GENOMIC DNA]</scope>
</reference>
<dbReference type="InterPro" id="IPR018797">
    <property type="entry name" value="FAM98"/>
</dbReference>
<name>E4XVX2_OIKDI</name>
<dbReference type="AlphaFoldDB" id="E4XVX2"/>
<dbReference type="OrthoDB" id="512356at2759"/>
<gene>
    <name evidence="3" type="ORF">GSOID_T00006775001</name>
</gene>
<dbReference type="GO" id="GO:0072669">
    <property type="term" value="C:tRNA-splicing ligase complex"/>
    <property type="evidence" value="ECO:0007669"/>
    <property type="project" value="TreeGrafter"/>
</dbReference>
<organism evidence="3">
    <name type="scientific">Oikopleura dioica</name>
    <name type="common">Tunicate</name>
    <dbReference type="NCBI Taxonomy" id="34765"/>
    <lineage>
        <taxon>Eukaryota</taxon>
        <taxon>Metazoa</taxon>
        <taxon>Chordata</taxon>
        <taxon>Tunicata</taxon>
        <taxon>Appendicularia</taxon>
        <taxon>Copelata</taxon>
        <taxon>Oikopleuridae</taxon>
        <taxon>Oikopleura</taxon>
    </lineage>
</organism>
<dbReference type="FunCoup" id="E4XVX2">
    <property type="interactions" value="575"/>
</dbReference>
<dbReference type="Pfam" id="PF10239">
    <property type="entry name" value="DUF2465"/>
    <property type="match status" value="1"/>
</dbReference>
<dbReference type="PANTHER" id="PTHR31353">
    <property type="entry name" value="FAM98"/>
    <property type="match status" value="1"/>
</dbReference>
<dbReference type="PANTHER" id="PTHR31353:SF1">
    <property type="entry name" value="PROTEIN FAM98B"/>
    <property type="match status" value="1"/>
</dbReference>